<evidence type="ECO:0000313" key="12">
    <source>
        <dbReference type="EMBL" id="GIH42608.1"/>
    </source>
</evidence>
<evidence type="ECO:0000256" key="10">
    <source>
        <dbReference type="ARBA" id="ARBA00030803"/>
    </source>
</evidence>
<dbReference type="EMBL" id="BOOC01000031">
    <property type="protein sequence ID" value="GIH42608.1"/>
    <property type="molecule type" value="Genomic_DNA"/>
</dbReference>
<dbReference type="RefSeq" id="WP_204059796.1">
    <property type="nucleotide sequence ID" value="NZ_BAAAGP010000006.1"/>
</dbReference>
<reference evidence="12 13" key="1">
    <citation type="submission" date="2021-01" db="EMBL/GenBank/DDBJ databases">
        <title>Whole genome shotgun sequence of Microbispora corallina NBRC 16416.</title>
        <authorList>
            <person name="Komaki H."/>
            <person name="Tamura T."/>
        </authorList>
    </citation>
    <scope>NUCLEOTIDE SEQUENCE [LARGE SCALE GENOMIC DNA]</scope>
    <source>
        <strain evidence="12 13">NBRC 16416</strain>
    </source>
</reference>
<keyword evidence="8" id="KW-0804">Transcription</keyword>
<protein>
    <recommendedName>
        <fullName evidence="10">Regulator of SigK</fullName>
    </recommendedName>
    <alternativeName>
        <fullName evidence="9">Sigma-K anti-sigma factor RskA</fullName>
    </alternativeName>
</protein>
<evidence type="ECO:0000256" key="4">
    <source>
        <dbReference type="ARBA" id="ARBA00022692"/>
    </source>
</evidence>
<evidence type="ECO:0000259" key="11">
    <source>
        <dbReference type="Pfam" id="PF10099"/>
    </source>
</evidence>
<keyword evidence="6" id="KW-0805">Transcription regulation</keyword>
<organism evidence="12 13">
    <name type="scientific">Microbispora corallina</name>
    <dbReference type="NCBI Taxonomy" id="83302"/>
    <lineage>
        <taxon>Bacteria</taxon>
        <taxon>Bacillati</taxon>
        <taxon>Actinomycetota</taxon>
        <taxon>Actinomycetes</taxon>
        <taxon>Streptosporangiales</taxon>
        <taxon>Streptosporangiaceae</taxon>
        <taxon>Microbispora</taxon>
    </lineage>
</organism>
<dbReference type="Gene3D" id="1.10.10.1320">
    <property type="entry name" value="Anti-sigma factor, zinc-finger domain"/>
    <property type="match status" value="1"/>
</dbReference>
<comment type="caution">
    <text evidence="12">The sequence shown here is derived from an EMBL/GenBank/DDBJ whole genome shotgun (WGS) entry which is preliminary data.</text>
</comment>
<proteinExistence type="predicted"/>
<evidence type="ECO:0000256" key="7">
    <source>
        <dbReference type="ARBA" id="ARBA00023136"/>
    </source>
</evidence>
<evidence type="ECO:0000256" key="8">
    <source>
        <dbReference type="ARBA" id="ARBA00023163"/>
    </source>
</evidence>
<evidence type="ECO:0000256" key="3">
    <source>
        <dbReference type="ARBA" id="ARBA00022475"/>
    </source>
</evidence>
<name>A0ABQ4G694_9ACTN</name>
<dbReference type="InterPro" id="IPR051474">
    <property type="entry name" value="Anti-sigma-K/W_factor"/>
</dbReference>
<dbReference type="InterPro" id="IPR041916">
    <property type="entry name" value="Anti_sigma_zinc_sf"/>
</dbReference>
<feature type="domain" description="Anti-sigma K factor RskA C-terminal" evidence="11">
    <location>
        <begin position="109"/>
        <end position="245"/>
    </location>
</feature>
<keyword evidence="3" id="KW-1003">Cell membrane</keyword>
<evidence type="ECO:0000313" key="13">
    <source>
        <dbReference type="Proteomes" id="UP000603904"/>
    </source>
</evidence>
<evidence type="ECO:0000256" key="2">
    <source>
        <dbReference type="ARBA" id="ARBA00004236"/>
    </source>
</evidence>
<evidence type="ECO:0000256" key="9">
    <source>
        <dbReference type="ARBA" id="ARBA00029829"/>
    </source>
</evidence>
<dbReference type="PANTHER" id="PTHR37461:SF1">
    <property type="entry name" value="ANTI-SIGMA-K FACTOR RSKA"/>
    <property type="match status" value="1"/>
</dbReference>
<keyword evidence="4" id="KW-0812">Transmembrane</keyword>
<sequence>MTGAGGYDPHRLAGAYALDAMDDDLERLRFEEHLRTCDECAQEVRGLTETAARLGQAVAAEPPPGMRAAVLAEIGQVRQLPPTVGVPPGGRRLSRRGGAAWWPRVTAGLAAAGVAASVALGAVAVRTQDELERVRADDRGVVAVLAAPDARTVSATAGRGATGTAVVSRSQGRLVFVSSGLAALPPSQTYQLWRIAPGAIRSAGLLRPDDSGRVPPVIVDTAGVEQVGVTVEPAGGSAQPTTRPMLLLDLTSA</sequence>
<keyword evidence="5" id="KW-1133">Transmembrane helix</keyword>
<dbReference type="Pfam" id="PF10099">
    <property type="entry name" value="RskA_C"/>
    <property type="match status" value="1"/>
</dbReference>
<evidence type="ECO:0000256" key="6">
    <source>
        <dbReference type="ARBA" id="ARBA00023015"/>
    </source>
</evidence>
<evidence type="ECO:0000256" key="1">
    <source>
        <dbReference type="ARBA" id="ARBA00004167"/>
    </source>
</evidence>
<evidence type="ECO:0000256" key="5">
    <source>
        <dbReference type="ARBA" id="ARBA00022989"/>
    </source>
</evidence>
<keyword evidence="7" id="KW-0472">Membrane</keyword>
<comment type="subcellular location">
    <subcellularLocation>
        <location evidence="2">Cell membrane</location>
    </subcellularLocation>
    <subcellularLocation>
        <location evidence="1">Membrane</location>
        <topology evidence="1">Single-pass membrane protein</topology>
    </subcellularLocation>
</comment>
<gene>
    <name evidence="12" type="ORF">Mco01_56080</name>
</gene>
<dbReference type="Proteomes" id="UP000603904">
    <property type="component" value="Unassembled WGS sequence"/>
</dbReference>
<keyword evidence="13" id="KW-1185">Reference proteome</keyword>
<dbReference type="InterPro" id="IPR018764">
    <property type="entry name" value="RskA_C"/>
</dbReference>
<accession>A0ABQ4G694</accession>
<dbReference type="PANTHER" id="PTHR37461">
    <property type="entry name" value="ANTI-SIGMA-K FACTOR RSKA"/>
    <property type="match status" value="1"/>
</dbReference>